<keyword evidence="5" id="KW-0067">ATP-binding</keyword>
<keyword evidence="4 7" id="KW-0418">Kinase</keyword>
<evidence type="ECO:0000313" key="8">
    <source>
        <dbReference type="Proteomes" id="UP000264541"/>
    </source>
</evidence>
<organism evidence="7 8">
    <name type="scientific">Peribacillus saganii</name>
    <dbReference type="NCBI Taxonomy" id="2303992"/>
    <lineage>
        <taxon>Bacteria</taxon>
        <taxon>Bacillati</taxon>
        <taxon>Bacillota</taxon>
        <taxon>Bacilli</taxon>
        <taxon>Bacillales</taxon>
        <taxon>Bacillaceae</taxon>
        <taxon>Peribacillus</taxon>
    </lineage>
</organism>
<dbReference type="RefSeq" id="WP_117325977.1">
    <property type="nucleotide sequence ID" value="NZ_QVTE01000016.1"/>
</dbReference>
<evidence type="ECO:0000313" key="7">
    <source>
        <dbReference type="EMBL" id="RFU70395.1"/>
    </source>
</evidence>
<dbReference type="SUPFAM" id="SSF53067">
    <property type="entry name" value="Actin-like ATPase domain"/>
    <property type="match status" value="2"/>
</dbReference>
<evidence type="ECO:0000256" key="2">
    <source>
        <dbReference type="ARBA" id="ARBA00022679"/>
    </source>
</evidence>
<dbReference type="GO" id="GO:0004594">
    <property type="term" value="F:pantothenate kinase activity"/>
    <property type="evidence" value="ECO:0007669"/>
    <property type="project" value="InterPro"/>
</dbReference>
<dbReference type="EMBL" id="QVTE01000016">
    <property type="protein sequence ID" value="RFU70395.1"/>
    <property type="molecule type" value="Genomic_DNA"/>
</dbReference>
<evidence type="ECO:0000256" key="4">
    <source>
        <dbReference type="ARBA" id="ARBA00022777"/>
    </source>
</evidence>
<dbReference type="Pfam" id="PF03630">
    <property type="entry name" value="Fumble"/>
    <property type="match status" value="1"/>
</dbReference>
<comment type="caution">
    <text evidence="7">The sequence shown here is derived from an EMBL/GenBank/DDBJ whole genome shotgun (WGS) entry which is preliminary data.</text>
</comment>
<keyword evidence="1" id="KW-0963">Cytoplasm</keyword>
<name>A0A372LQA6_9BACI</name>
<protein>
    <submittedName>
        <fullName evidence="7">Type II pantothenate kinase</fullName>
    </submittedName>
</protein>
<dbReference type="AlphaFoldDB" id="A0A372LQA6"/>
<proteinExistence type="predicted"/>
<dbReference type="GO" id="GO:0015937">
    <property type="term" value="P:coenzyme A biosynthetic process"/>
    <property type="evidence" value="ECO:0007669"/>
    <property type="project" value="UniProtKB-KW"/>
</dbReference>
<dbReference type="GO" id="GO:0005524">
    <property type="term" value="F:ATP binding"/>
    <property type="evidence" value="ECO:0007669"/>
    <property type="project" value="UniProtKB-KW"/>
</dbReference>
<dbReference type="Proteomes" id="UP000264541">
    <property type="component" value="Unassembled WGS sequence"/>
</dbReference>
<dbReference type="InterPro" id="IPR004567">
    <property type="entry name" value="Type_II_PanK"/>
</dbReference>
<evidence type="ECO:0000256" key="5">
    <source>
        <dbReference type="ARBA" id="ARBA00022840"/>
    </source>
</evidence>
<dbReference type="NCBIfam" id="NF009842">
    <property type="entry name" value="PRK13317.1"/>
    <property type="match status" value="1"/>
</dbReference>
<evidence type="ECO:0000256" key="1">
    <source>
        <dbReference type="ARBA" id="ARBA00022490"/>
    </source>
</evidence>
<evidence type="ECO:0000256" key="3">
    <source>
        <dbReference type="ARBA" id="ARBA00022741"/>
    </source>
</evidence>
<accession>A0A372LQA6</accession>
<keyword evidence="6" id="KW-0173">Coenzyme A biosynthesis</keyword>
<gene>
    <name evidence="7" type="ORF">D0469_07300</name>
</gene>
<dbReference type="OrthoDB" id="358216at2"/>
<keyword evidence="8" id="KW-1185">Reference proteome</keyword>
<reference evidence="7 8" key="1">
    <citation type="submission" date="2018-08" db="EMBL/GenBank/DDBJ databases">
        <title>Bacillus chawlae sp. nov., Bacillus glennii sp. nov., and Bacillus saganii sp. nov. Isolated from the Vehicle Assembly Building at Kennedy Space Center where the Viking Spacecraft were Assembled.</title>
        <authorList>
            <person name="Seuylemezian A."/>
            <person name="Vaishampayan P."/>
        </authorList>
    </citation>
    <scope>NUCLEOTIDE SEQUENCE [LARGE SCALE GENOMIC DNA]</scope>
    <source>
        <strain evidence="7 8">V47-23a</strain>
    </source>
</reference>
<dbReference type="PANTHER" id="PTHR12280:SF20">
    <property type="entry name" value="4'-PHOSPHOPANTETHEINE PHOSPHATASE"/>
    <property type="match status" value="1"/>
</dbReference>
<dbReference type="PIRSF" id="PIRSF036940">
    <property type="entry name" value="PanK_bac_aCoA"/>
    <property type="match status" value="1"/>
</dbReference>
<dbReference type="PANTHER" id="PTHR12280">
    <property type="entry name" value="PANTOTHENATE KINASE"/>
    <property type="match status" value="1"/>
</dbReference>
<dbReference type="InterPro" id="IPR011602">
    <property type="entry name" value="Type_II_PanK_bac"/>
</dbReference>
<keyword evidence="3" id="KW-0547">Nucleotide-binding</keyword>
<evidence type="ECO:0000256" key="6">
    <source>
        <dbReference type="ARBA" id="ARBA00022993"/>
    </source>
</evidence>
<dbReference type="GO" id="GO:0005829">
    <property type="term" value="C:cytosol"/>
    <property type="evidence" value="ECO:0007669"/>
    <property type="project" value="TreeGrafter"/>
</dbReference>
<dbReference type="Gene3D" id="3.30.420.40">
    <property type="match status" value="1"/>
</dbReference>
<dbReference type="CDD" id="cd24085">
    <property type="entry name" value="ASKHA_NBD_PanK-II_bac"/>
    <property type="match status" value="1"/>
</dbReference>
<keyword evidence="2" id="KW-0808">Transferase</keyword>
<dbReference type="InterPro" id="IPR043129">
    <property type="entry name" value="ATPase_NBD"/>
</dbReference>
<sequence length="272" mass="28976">MEAKKTIGMDAGGSLIKLAYFEKGNLHLKKYSYQETDSLLNWLSLIAPDANIRLTGGRGMAVKGKFSGRITEITEFEAFTEGAVYLLEKEQSIREKGFIAVNIGTGTSLHFIKEGKSERLIGTGAGGGALLGLAALLLGTGDYQEVIKLSKNGDRSAVDLQVKDIYAPFEPPVPGYLTASNFGKVTHGKQYTREDIAVSLTGLIAETNMLLAVQAAQMKGTTSVVYFGGALASNGSLQEFLIKGTKLFGCEPLIPEQGEFCGAIGALIAKQL</sequence>